<keyword evidence="2" id="KW-0449">Lipoprotein</keyword>
<sequence>MVLLAGAASLTACNMAPTYVRSVADYVPPEWPQGAAYAPGQEGAAGMPWRTLVGDENLRQVIEQALSRNQDLAAAVANVEMARAQYRSQRSREAPTLTAGAGASVQRTLGGPQTAGTGDTTQFSGTVGISGFEIDLFGRLKNLSRQAFEQYLASESGARSTRFAIVAETATAYATLAADQDLLDVAQRQVKSGEETVRLTRKLHDAGLVSGSDVANAQTILAQAKADVESYTTRVAQDRNALELLAGGRIDDAMLPAGLAALDTGVANVPAGLSSTVLLDRPDVVEAEHQLKGANANIGAARAAFFPTISLTSVIGVASNALTSLFSGPTSTWSANPSVSLPVFGGANRGNLDYAKAQSDYALATYRKAAQTAYKEVSDGLARRGTIVRQREAQADLVAAANKSWTVADARYRQGIDSFLTALVAQRTLYAAQQSEIGLTLTDIANRIALYQSIGSDDSL</sequence>
<name>A0A1L6JGE1_9SPHN</name>
<keyword evidence="2" id="KW-1134">Transmembrane beta strand</keyword>
<keyword evidence="2" id="KW-0564">Palmitate</keyword>
<dbReference type="STRING" id="93064.BRX40_12035"/>
<dbReference type="Pfam" id="PF02321">
    <property type="entry name" value="OEP"/>
    <property type="match status" value="2"/>
</dbReference>
<dbReference type="GO" id="GO:0015562">
    <property type="term" value="F:efflux transmembrane transporter activity"/>
    <property type="evidence" value="ECO:0007669"/>
    <property type="project" value="InterPro"/>
</dbReference>
<evidence type="ECO:0000256" key="2">
    <source>
        <dbReference type="RuleBase" id="RU362097"/>
    </source>
</evidence>
<dbReference type="NCBIfam" id="TIGR01845">
    <property type="entry name" value="outer_NodT"/>
    <property type="match status" value="1"/>
</dbReference>
<comment type="subcellular location">
    <subcellularLocation>
        <location evidence="2">Cell membrane</location>
        <topology evidence="2">Lipid-anchor</topology>
    </subcellularLocation>
</comment>
<dbReference type="InterPro" id="IPR003423">
    <property type="entry name" value="OMP_efflux"/>
</dbReference>
<dbReference type="Gene3D" id="2.20.200.10">
    <property type="entry name" value="Outer membrane efflux proteins (OEP)"/>
    <property type="match status" value="1"/>
</dbReference>
<dbReference type="EMBL" id="CP018820">
    <property type="protein sequence ID" value="APR54999.1"/>
    <property type="molecule type" value="Genomic_DNA"/>
</dbReference>
<proteinExistence type="inferred from homology"/>
<protein>
    <submittedName>
        <fullName evidence="4">Transporter</fullName>
    </submittedName>
</protein>
<evidence type="ECO:0000313" key="4">
    <source>
        <dbReference type="EMBL" id="APR54999.1"/>
    </source>
</evidence>
<evidence type="ECO:0000313" key="5">
    <source>
        <dbReference type="Proteomes" id="UP000185161"/>
    </source>
</evidence>
<gene>
    <name evidence="4" type="ORF">BRX40_12035</name>
</gene>
<keyword evidence="5" id="KW-1185">Reference proteome</keyword>
<dbReference type="SUPFAM" id="SSF56954">
    <property type="entry name" value="Outer membrane efflux proteins (OEP)"/>
    <property type="match status" value="1"/>
</dbReference>
<keyword evidence="2" id="KW-0812">Transmembrane</keyword>
<dbReference type="Proteomes" id="UP000185161">
    <property type="component" value="Chromosome"/>
</dbReference>
<dbReference type="InterPro" id="IPR010131">
    <property type="entry name" value="MdtP/NodT-like"/>
</dbReference>
<dbReference type="GO" id="GO:0005886">
    <property type="term" value="C:plasma membrane"/>
    <property type="evidence" value="ECO:0007669"/>
    <property type="project" value="UniProtKB-SubCell"/>
</dbReference>
<dbReference type="PANTHER" id="PTHR30203:SF32">
    <property type="entry name" value="CATION EFFLUX SYSTEM PROTEIN CUSC"/>
    <property type="match status" value="1"/>
</dbReference>
<dbReference type="KEGG" id="skr:BRX40_12035"/>
<reference evidence="5" key="1">
    <citation type="submission" date="2016-12" db="EMBL/GenBank/DDBJ databases">
        <title>Whole genome sequencing of Sphingomonas sp. ABOJV.</title>
        <authorList>
            <person name="Conlan S."/>
            <person name="Thomas P.J."/>
            <person name="Mullikin J."/>
            <person name="Palmore T.N."/>
            <person name="Frank K.M."/>
            <person name="Segre J.A."/>
        </authorList>
    </citation>
    <scope>NUCLEOTIDE SEQUENCE [LARGE SCALE GENOMIC DNA]</scope>
    <source>
        <strain evidence="5">ABOJV</strain>
    </source>
</reference>
<dbReference type="AlphaFoldDB" id="A0A1L6JGE1"/>
<evidence type="ECO:0000256" key="1">
    <source>
        <dbReference type="ARBA" id="ARBA00007613"/>
    </source>
</evidence>
<organism evidence="4 5">
    <name type="scientific">Sphingomonas koreensis</name>
    <dbReference type="NCBI Taxonomy" id="93064"/>
    <lineage>
        <taxon>Bacteria</taxon>
        <taxon>Pseudomonadati</taxon>
        <taxon>Pseudomonadota</taxon>
        <taxon>Alphaproteobacteria</taxon>
        <taxon>Sphingomonadales</taxon>
        <taxon>Sphingomonadaceae</taxon>
        <taxon>Sphingomonas</taxon>
    </lineage>
</organism>
<comment type="similarity">
    <text evidence="1 2">Belongs to the outer membrane factor (OMF) (TC 1.B.17) family.</text>
</comment>
<dbReference type="Gene3D" id="1.20.1600.10">
    <property type="entry name" value="Outer membrane efflux proteins (OEP)"/>
    <property type="match status" value="1"/>
</dbReference>
<accession>A0A1L6JGE1</accession>
<dbReference type="PANTHER" id="PTHR30203">
    <property type="entry name" value="OUTER MEMBRANE CATION EFFLUX PROTEIN"/>
    <property type="match status" value="1"/>
</dbReference>
<feature type="region of interest" description="Disordered" evidence="3">
    <location>
        <begin position="88"/>
        <end position="122"/>
    </location>
</feature>
<keyword evidence="2" id="KW-0472">Membrane</keyword>
<evidence type="ECO:0000256" key="3">
    <source>
        <dbReference type="SAM" id="MobiDB-lite"/>
    </source>
</evidence>